<keyword evidence="3" id="KW-1185">Reference proteome</keyword>
<dbReference type="GO" id="GO:0005737">
    <property type="term" value="C:cytoplasm"/>
    <property type="evidence" value="ECO:0007669"/>
    <property type="project" value="TreeGrafter"/>
</dbReference>
<dbReference type="InterPro" id="IPR051908">
    <property type="entry name" value="Ribosomal_N-acetyltransferase"/>
</dbReference>
<dbReference type="InterPro" id="IPR000182">
    <property type="entry name" value="GNAT_dom"/>
</dbReference>
<dbReference type="RefSeq" id="WP_111491628.1">
    <property type="nucleotide sequence ID" value="NZ_CP031264.1"/>
</dbReference>
<dbReference type="PROSITE" id="PS51186">
    <property type="entry name" value="GNAT"/>
    <property type="match status" value="1"/>
</dbReference>
<accession>A0A345T6S6</accession>
<dbReference type="GO" id="GO:0008999">
    <property type="term" value="F:protein-N-terminal-alanine acetyltransferase activity"/>
    <property type="evidence" value="ECO:0007669"/>
    <property type="project" value="TreeGrafter"/>
</dbReference>
<evidence type="ECO:0000313" key="3">
    <source>
        <dbReference type="Proteomes" id="UP000249340"/>
    </source>
</evidence>
<keyword evidence="2" id="KW-0808">Transferase</keyword>
<dbReference type="OrthoDB" id="4543915at2"/>
<dbReference type="PANTHER" id="PTHR43441:SF6">
    <property type="entry name" value="N-ACETYLTRANSFERASE DOMAIN-CONTAINING PROTEIN"/>
    <property type="match status" value="1"/>
</dbReference>
<dbReference type="Pfam" id="PF13302">
    <property type="entry name" value="Acetyltransf_3"/>
    <property type="match status" value="1"/>
</dbReference>
<dbReference type="Gene3D" id="3.40.630.30">
    <property type="match status" value="1"/>
</dbReference>
<dbReference type="PANTHER" id="PTHR43441">
    <property type="entry name" value="RIBOSOMAL-PROTEIN-SERINE ACETYLTRANSFERASE"/>
    <property type="match status" value="1"/>
</dbReference>
<evidence type="ECO:0000259" key="1">
    <source>
        <dbReference type="PROSITE" id="PS51186"/>
    </source>
</evidence>
<proteinExistence type="predicted"/>
<evidence type="ECO:0000313" key="2">
    <source>
        <dbReference type="EMBL" id="AXI81681.1"/>
    </source>
</evidence>
<dbReference type="SUPFAM" id="SSF55729">
    <property type="entry name" value="Acyl-CoA N-acyltransferases (Nat)"/>
    <property type="match status" value="1"/>
</dbReference>
<dbReference type="GO" id="GO:1990189">
    <property type="term" value="F:protein N-terminal-serine acetyltransferase activity"/>
    <property type="evidence" value="ECO:0007669"/>
    <property type="project" value="TreeGrafter"/>
</dbReference>
<dbReference type="KEGG" id="stri:C7M71_026580"/>
<reference evidence="3" key="1">
    <citation type="submission" date="2018-07" db="EMBL/GenBank/DDBJ databases">
        <title>Streptacidiphilus bronchialis DSM 106435 chromosome.</title>
        <authorList>
            <person name="Batra D."/>
            <person name="Gulvik C.A."/>
        </authorList>
    </citation>
    <scope>NUCLEOTIDE SEQUENCE [LARGE SCALE GENOMIC DNA]</scope>
    <source>
        <strain evidence="3">DSM 106435</strain>
    </source>
</reference>
<dbReference type="EMBL" id="CP031264">
    <property type="protein sequence ID" value="AXI81681.1"/>
    <property type="molecule type" value="Genomic_DNA"/>
</dbReference>
<dbReference type="AlphaFoldDB" id="A0A345T6S6"/>
<feature type="domain" description="N-acetyltransferase" evidence="1">
    <location>
        <begin position="15"/>
        <end position="168"/>
    </location>
</feature>
<protein>
    <submittedName>
        <fullName evidence="2">N-acetyltransferase</fullName>
    </submittedName>
</protein>
<dbReference type="InterPro" id="IPR016181">
    <property type="entry name" value="Acyl_CoA_acyltransferase"/>
</dbReference>
<gene>
    <name evidence="2" type="ORF">C7M71_026580</name>
</gene>
<sequence>MHPQPAPHALTTARLVLHEVLPAEAAELAVGRTAGREWLGGVPGEGTREAAGLLTLAAEAGCHTPRWALYRIARRPDGVSVGGIGFHGPPADGGTEIGFALAPGARGLGYATEALRALSGWALRQPGVHRVTTTTAPANQPSQRVMDRAGFTRLADADGLHTYELTRC</sequence>
<organism evidence="2 3">
    <name type="scientific">Peterkaempfera bronchialis</name>
    <dbReference type="NCBI Taxonomy" id="2126346"/>
    <lineage>
        <taxon>Bacteria</taxon>
        <taxon>Bacillati</taxon>
        <taxon>Actinomycetota</taxon>
        <taxon>Actinomycetes</taxon>
        <taxon>Kitasatosporales</taxon>
        <taxon>Streptomycetaceae</taxon>
        <taxon>Peterkaempfera</taxon>
    </lineage>
</organism>
<name>A0A345T6S6_9ACTN</name>
<dbReference type="Proteomes" id="UP000249340">
    <property type="component" value="Chromosome"/>
</dbReference>